<keyword evidence="3" id="KW-1185">Reference proteome</keyword>
<dbReference type="Proteomes" id="UP000774617">
    <property type="component" value="Unassembled WGS sequence"/>
</dbReference>
<name>A0ABQ8GM81_9PEZI</name>
<dbReference type="PANTHER" id="PTHR42085:SF2">
    <property type="entry name" value="F-BOX DOMAIN-CONTAINING PROTEIN"/>
    <property type="match status" value="1"/>
</dbReference>
<comment type="caution">
    <text evidence="2">The sequence shown here is derived from an EMBL/GenBank/DDBJ whole genome shotgun (WGS) entry which is preliminary data.</text>
</comment>
<evidence type="ECO:0000256" key="1">
    <source>
        <dbReference type="SAM" id="MobiDB-lite"/>
    </source>
</evidence>
<sequence>MVDAPAPPQHRCNGSNCFYDADSVRPYTRIPTFSPGHPSTMKLTRGNQFVNHDTATLHLIGHLYLSDIRLLVSHVLDLSSRAARLEPAHRGQLAMRAATRQIAGITAERQVKLGELLDEVVVRRKNLAPLLLLQPPPPSLLPSPPQRASTNPAEPRPPFSPLLALPGEIRTLIYAFCLVPASSCLRPYSAAEKSIAPALLATNRQIHAEATSILYGANMIELDVFQVPRFMFQIADCSRWLRRVRLVGLGKLKVLGENGRGRVVDEVEGWRGRRGVGGSALRRIVARGRGRGRRRGRSRVWWSEEAEGEGVEDGAGRGWEGEGEPLRLQLYLLHRATGLERLEVLWSAAGAEKEGSPKLPDSAEVAARDVFELLYPWLAAVAAARGEGKAAARIVRPFTHHDDRGSEVDRAVFRKRLGMLLKKGLQQGHEAGENTGMG</sequence>
<dbReference type="PANTHER" id="PTHR42085">
    <property type="entry name" value="F-BOX DOMAIN-CONTAINING PROTEIN"/>
    <property type="match status" value="1"/>
</dbReference>
<gene>
    <name evidence="2" type="ORF">B0J12DRAFT_343510</name>
</gene>
<evidence type="ECO:0000313" key="2">
    <source>
        <dbReference type="EMBL" id="KAH7060767.1"/>
    </source>
</evidence>
<organism evidence="2 3">
    <name type="scientific">Macrophomina phaseolina</name>
    <dbReference type="NCBI Taxonomy" id="35725"/>
    <lineage>
        <taxon>Eukaryota</taxon>
        <taxon>Fungi</taxon>
        <taxon>Dikarya</taxon>
        <taxon>Ascomycota</taxon>
        <taxon>Pezizomycotina</taxon>
        <taxon>Dothideomycetes</taxon>
        <taxon>Dothideomycetes incertae sedis</taxon>
        <taxon>Botryosphaeriales</taxon>
        <taxon>Botryosphaeriaceae</taxon>
        <taxon>Macrophomina</taxon>
    </lineage>
</organism>
<protein>
    <submittedName>
        <fullName evidence="2">Uncharacterized protein</fullName>
    </submittedName>
</protein>
<feature type="region of interest" description="Disordered" evidence="1">
    <location>
        <begin position="137"/>
        <end position="157"/>
    </location>
</feature>
<dbReference type="InterPro" id="IPR038883">
    <property type="entry name" value="AN11006-like"/>
</dbReference>
<accession>A0ABQ8GM81</accession>
<reference evidence="2 3" key="1">
    <citation type="journal article" date="2021" name="Nat. Commun.">
        <title>Genetic determinants of endophytism in the Arabidopsis root mycobiome.</title>
        <authorList>
            <person name="Mesny F."/>
            <person name="Miyauchi S."/>
            <person name="Thiergart T."/>
            <person name="Pickel B."/>
            <person name="Atanasova L."/>
            <person name="Karlsson M."/>
            <person name="Huettel B."/>
            <person name="Barry K.W."/>
            <person name="Haridas S."/>
            <person name="Chen C."/>
            <person name="Bauer D."/>
            <person name="Andreopoulos W."/>
            <person name="Pangilinan J."/>
            <person name="LaButti K."/>
            <person name="Riley R."/>
            <person name="Lipzen A."/>
            <person name="Clum A."/>
            <person name="Drula E."/>
            <person name="Henrissat B."/>
            <person name="Kohler A."/>
            <person name="Grigoriev I.V."/>
            <person name="Martin F.M."/>
            <person name="Hacquard S."/>
        </authorList>
    </citation>
    <scope>NUCLEOTIDE SEQUENCE [LARGE SCALE GENOMIC DNA]</scope>
    <source>
        <strain evidence="2 3">MPI-SDFR-AT-0080</strain>
    </source>
</reference>
<proteinExistence type="predicted"/>
<evidence type="ECO:0000313" key="3">
    <source>
        <dbReference type="Proteomes" id="UP000774617"/>
    </source>
</evidence>
<dbReference type="EMBL" id="JAGTJR010000005">
    <property type="protein sequence ID" value="KAH7060767.1"/>
    <property type="molecule type" value="Genomic_DNA"/>
</dbReference>